<keyword evidence="6 8" id="KW-0408">Iron</keyword>
<dbReference type="Gene3D" id="1.10.630.10">
    <property type="entry name" value="Cytochrome P450"/>
    <property type="match status" value="1"/>
</dbReference>
<evidence type="ECO:0000256" key="9">
    <source>
        <dbReference type="RuleBase" id="RU000461"/>
    </source>
</evidence>
<dbReference type="InterPro" id="IPR002401">
    <property type="entry name" value="Cyt_P450_E_grp-I"/>
</dbReference>
<evidence type="ECO:0000313" key="12">
    <source>
        <dbReference type="Proteomes" id="UP000293360"/>
    </source>
</evidence>
<dbReference type="EMBL" id="QJNU01000006">
    <property type="protein sequence ID" value="RYP11165.1"/>
    <property type="molecule type" value="Genomic_DNA"/>
</dbReference>
<feature type="binding site" description="axial binding residue" evidence="8">
    <location>
        <position position="440"/>
    </location>
    <ligand>
        <name>heme</name>
        <dbReference type="ChEBI" id="CHEBI:30413"/>
    </ligand>
    <ligandPart>
        <name>Fe</name>
        <dbReference type="ChEBI" id="CHEBI:18248"/>
    </ligandPart>
</feature>
<dbReference type="SUPFAM" id="SSF48264">
    <property type="entry name" value="Cytochrome P450"/>
    <property type="match status" value="1"/>
</dbReference>
<dbReference type="GO" id="GO:0016705">
    <property type="term" value="F:oxidoreductase activity, acting on paired donors, with incorporation or reduction of molecular oxygen"/>
    <property type="evidence" value="ECO:0007669"/>
    <property type="project" value="InterPro"/>
</dbReference>
<gene>
    <name evidence="11" type="ORF">DL764_000236</name>
</gene>
<dbReference type="AlphaFoldDB" id="A0A4Q4TUE6"/>
<dbReference type="PROSITE" id="PS00086">
    <property type="entry name" value="CYTOCHROME_P450"/>
    <property type="match status" value="1"/>
</dbReference>
<dbReference type="OrthoDB" id="1470350at2759"/>
<evidence type="ECO:0000256" key="1">
    <source>
        <dbReference type="ARBA" id="ARBA00001971"/>
    </source>
</evidence>
<evidence type="ECO:0000256" key="4">
    <source>
        <dbReference type="ARBA" id="ARBA00022723"/>
    </source>
</evidence>
<keyword evidence="4 8" id="KW-0479">Metal-binding</keyword>
<dbReference type="InterPro" id="IPR036396">
    <property type="entry name" value="Cyt_P450_sf"/>
</dbReference>
<evidence type="ECO:0000256" key="7">
    <source>
        <dbReference type="ARBA" id="ARBA00023033"/>
    </source>
</evidence>
<evidence type="ECO:0000256" key="5">
    <source>
        <dbReference type="ARBA" id="ARBA00023002"/>
    </source>
</evidence>
<dbReference type="InterPro" id="IPR050121">
    <property type="entry name" value="Cytochrome_P450_monoxygenase"/>
</dbReference>
<dbReference type="InterPro" id="IPR001128">
    <property type="entry name" value="Cyt_P450"/>
</dbReference>
<sequence>MTVLLLQAAILAAATYALSIPVQAFYNLYIHPLSKIPGPKLWIAFPILGQIARVRGVLDAYMCELHRTYGEAVRYGPDEVSIITEQAWKDIYDHRPNQLERNILSTTRRPDIFDANEIDHDRYRKAMSHAFSPKGLQEQEPIVKGYLDMLIERFNQVAAKGEKTDMVQWYNFTLFDIIGDLAFGQSFGGLRDQVLHFSISFTFEAFKLLTYLEAGARYPLLLKLLELFTPKSIIEARDRKEEHAEATVKQRLENGSMHGRGDFMDAMLRNRGKPQGLTDRELVANASTLITAGSETTATILSGITYWLLRTPDIYEKVVKEVRSAYKSDSEILMNTTTTRLPFMIACFQEAFRLYPPVPSCLQRVTPETGITQISGYDIPPNTKVGVHALAAYTDPKNWHSPDRFLPERWLPQAKNDPSSPYYNDRRSTLQPFSVGPRSCIGRNMAEQEMRLILARLLWNFDLELCPESNNWQDQKTHYLWEKHPLICKVKSRSF</sequence>
<comment type="similarity">
    <text evidence="2 9">Belongs to the cytochrome P450 family.</text>
</comment>
<dbReference type="PANTHER" id="PTHR24305">
    <property type="entry name" value="CYTOCHROME P450"/>
    <property type="match status" value="1"/>
</dbReference>
<keyword evidence="5 9" id="KW-0560">Oxidoreductase</keyword>
<keyword evidence="12" id="KW-1185">Reference proteome</keyword>
<proteinExistence type="inferred from homology"/>
<organism evidence="11 12">
    <name type="scientific">Monosporascus ibericus</name>
    <dbReference type="NCBI Taxonomy" id="155417"/>
    <lineage>
        <taxon>Eukaryota</taxon>
        <taxon>Fungi</taxon>
        <taxon>Dikarya</taxon>
        <taxon>Ascomycota</taxon>
        <taxon>Pezizomycotina</taxon>
        <taxon>Sordariomycetes</taxon>
        <taxon>Xylariomycetidae</taxon>
        <taxon>Xylariales</taxon>
        <taxon>Xylariales incertae sedis</taxon>
        <taxon>Monosporascus</taxon>
    </lineage>
</organism>
<protein>
    <submittedName>
        <fullName evidence="11">Uncharacterized protein</fullName>
    </submittedName>
</protein>
<reference evidence="11 12" key="1">
    <citation type="submission" date="2018-06" db="EMBL/GenBank/DDBJ databases">
        <title>Complete Genomes of Monosporascus.</title>
        <authorList>
            <person name="Robinson A.J."/>
            <person name="Natvig D.O."/>
        </authorList>
    </citation>
    <scope>NUCLEOTIDE SEQUENCE [LARGE SCALE GENOMIC DNA]</scope>
    <source>
        <strain evidence="11 12">CBS 110550</strain>
    </source>
</reference>
<dbReference type="Pfam" id="PF00067">
    <property type="entry name" value="p450"/>
    <property type="match status" value="1"/>
</dbReference>
<feature type="signal peptide" evidence="10">
    <location>
        <begin position="1"/>
        <end position="19"/>
    </location>
</feature>
<dbReference type="PRINTS" id="PR00463">
    <property type="entry name" value="EP450I"/>
</dbReference>
<dbReference type="PRINTS" id="PR00385">
    <property type="entry name" value="P450"/>
</dbReference>
<evidence type="ECO:0000313" key="11">
    <source>
        <dbReference type="EMBL" id="RYP11165.1"/>
    </source>
</evidence>
<dbReference type="Proteomes" id="UP000293360">
    <property type="component" value="Unassembled WGS sequence"/>
</dbReference>
<name>A0A4Q4TUE6_9PEZI</name>
<dbReference type="InterPro" id="IPR017972">
    <property type="entry name" value="Cyt_P450_CS"/>
</dbReference>
<keyword evidence="7 9" id="KW-0503">Monooxygenase</keyword>
<evidence type="ECO:0000256" key="6">
    <source>
        <dbReference type="ARBA" id="ARBA00023004"/>
    </source>
</evidence>
<keyword evidence="10" id="KW-0732">Signal</keyword>
<evidence type="ECO:0000256" key="2">
    <source>
        <dbReference type="ARBA" id="ARBA00010617"/>
    </source>
</evidence>
<dbReference type="GO" id="GO:0005506">
    <property type="term" value="F:iron ion binding"/>
    <property type="evidence" value="ECO:0007669"/>
    <property type="project" value="InterPro"/>
</dbReference>
<keyword evidence="3 8" id="KW-0349">Heme</keyword>
<evidence type="ECO:0000256" key="3">
    <source>
        <dbReference type="ARBA" id="ARBA00022617"/>
    </source>
</evidence>
<feature type="chain" id="PRO_5020670297" evidence="10">
    <location>
        <begin position="20"/>
        <end position="495"/>
    </location>
</feature>
<dbReference type="GO" id="GO:0020037">
    <property type="term" value="F:heme binding"/>
    <property type="evidence" value="ECO:0007669"/>
    <property type="project" value="InterPro"/>
</dbReference>
<evidence type="ECO:0000256" key="8">
    <source>
        <dbReference type="PIRSR" id="PIRSR602401-1"/>
    </source>
</evidence>
<dbReference type="PANTHER" id="PTHR24305:SF230">
    <property type="entry name" value="P450, PUTATIVE (EUROFUNG)-RELATED"/>
    <property type="match status" value="1"/>
</dbReference>
<evidence type="ECO:0000256" key="10">
    <source>
        <dbReference type="SAM" id="SignalP"/>
    </source>
</evidence>
<dbReference type="STRING" id="155417.A0A4Q4TUE6"/>
<accession>A0A4Q4TUE6</accession>
<dbReference type="GO" id="GO:0004497">
    <property type="term" value="F:monooxygenase activity"/>
    <property type="evidence" value="ECO:0007669"/>
    <property type="project" value="UniProtKB-KW"/>
</dbReference>
<comment type="caution">
    <text evidence="11">The sequence shown here is derived from an EMBL/GenBank/DDBJ whole genome shotgun (WGS) entry which is preliminary data.</text>
</comment>
<dbReference type="CDD" id="cd11058">
    <property type="entry name" value="CYP60B-like"/>
    <property type="match status" value="1"/>
</dbReference>
<comment type="cofactor">
    <cofactor evidence="1 8">
        <name>heme</name>
        <dbReference type="ChEBI" id="CHEBI:30413"/>
    </cofactor>
</comment>